<dbReference type="EMBL" id="LGRX02000710">
    <property type="protein sequence ID" value="KAK3287815.1"/>
    <property type="molecule type" value="Genomic_DNA"/>
</dbReference>
<feature type="region of interest" description="Disordered" evidence="1">
    <location>
        <begin position="1"/>
        <end position="39"/>
    </location>
</feature>
<evidence type="ECO:0000313" key="2">
    <source>
        <dbReference type="EMBL" id="KAK3287815.1"/>
    </source>
</evidence>
<reference evidence="2 3" key="1">
    <citation type="journal article" date="2015" name="Genome Biol. Evol.">
        <title>Comparative Genomics of a Bacterivorous Green Alga Reveals Evolutionary Causalities and Consequences of Phago-Mixotrophic Mode of Nutrition.</title>
        <authorList>
            <person name="Burns J.A."/>
            <person name="Paasch A."/>
            <person name="Narechania A."/>
            <person name="Kim E."/>
        </authorList>
    </citation>
    <scope>NUCLEOTIDE SEQUENCE [LARGE SCALE GENOMIC DNA]</scope>
    <source>
        <strain evidence="2 3">PLY_AMNH</strain>
    </source>
</reference>
<feature type="region of interest" description="Disordered" evidence="1">
    <location>
        <begin position="132"/>
        <end position="173"/>
    </location>
</feature>
<evidence type="ECO:0000313" key="3">
    <source>
        <dbReference type="Proteomes" id="UP001190700"/>
    </source>
</evidence>
<accession>A0AAE0H0Q0</accession>
<evidence type="ECO:0000256" key="1">
    <source>
        <dbReference type="SAM" id="MobiDB-lite"/>
    </source>
</evidence>
<organism evidence="2 3">
    <name type="scientific">Cymbomonas tetramitiformis</name>
    <dbReference type="NCBI Taxonomy" id="36881"/>
    <lineage>
        <taxon>Eukaryota</taxon>
        <taxon>Viridiplantae</taxon>
        <taxon>Chlorophyta</taxon>
        <taxon>Pyramimonadophyceae</taxon>
        <taxon>Pyramimonadales</taxon>
        <taxon>Pyramimonadaceae</taxon>
        <taxon>Cymbomonas</taxon>
    </lineage>
</organism>
<name>A0AAE0H0Q0_9CHLO</name>
<dbReference type="Proteomes" id="UP001190700">
    <property type="component" value="Unassembled WGS sequence"/>
</dbReference>
<comment type="caution">
    <text evidence="2">The sequence shown here is derived from an EMBL/GenBank/DDBJ whole genome shotgun (WGS) entry which is preliminary data.</text>
</comment>
<protein>
    <submittedName>
        <fullName evidence="2">Uncharacterized protein</fullName>
    </submittedName>
</protein>
<sequence>MRDTMEGGEDRNTGCQPIPVVDMSRAPKPGMEKSRPAETPIGCIWGPIDEHGNLGWVKDTAPGAPRTNEEITVMIEDPSQETPPSLSNVPLTGRLASQSPASSQKVKKNPQAVTTSLSSYIRQVNACQLEMHLRKTDEYPKPPPRPKASKEQLATDRASKDKDWTPVLDRPPF</sequence>
<feature type="compositionally biased region" description="Polar residues" evidence="1">
    <location>
        <begin position="80"/>
        <end position="104"/>
    </location>
</feature>
<feature type="compositionally biased region" description="Basic and acidic residues" evidence="1">
    <location>
        <begin position="148"/>
        <end position="164"/>
    </location>
</feature>
<feature type="compositionally biased region" description="Basic and acidic residues" evidence="1">
    <location>
        <begin position="1"/>
        <end position="12"/>
    </location>
</feature>
<dbReference type="AlphaFoldDB" id="A0AAE0H0Q0"/>
<proteinExistence type="predicted"/>
<keyword evidence="3" id="KW-1185">Reference proteome</keyword>
<gene>
    <name evidence="2" type="ORF">CYMTET_4691</name>
</gene>
<feature type="region of interest" description="Disordered" evidence="1">
    <location>
        <begin position="75"/>
        <end position="116"/>
    </location>
</feature>